<dbReference type="InterPro" id="IPR009075">
    <property type="entry name" value="AcylCo_DH/oxidase_C"/>
</dbReference>
<accession>A0A132BUB7</accession>
<dbReference type="Gene3D" id="2.40.110.10">
    <property type="entry name" value="Butyryl-CoA Dehydrogenase, subunit A, domain 2"/>
    <property type="match status" value="1"/>
</dbReference>
<dbReference type="Proteomes" id="UP000068382">
    <property type="component" value="Unassembled WGS sequence"/>
</dbReference>
<dbReference type="AlphaFoldDB" id="A0A132BUB7"/>
<evidence type="ECO:0000256" key="3">
    <source>
        <dbReference type="ARBA" id="ARBA00022630"/>
    </source>
</evidence>
<evidence type="ECO:0000259" key="8">
    <source>
        <dbReference type="Pfam" id="PF02770"/>
    </source>
</evidence>
<keyword evidence="3 6" id="KW-0285">Flavoprotein</keyword>
<feature type="domain" description="Acyl-CoA oxidase/dehydrogenase middle" evidence="8">
    <location>
        <begin position="121"/>
        <end position="210"/>
    </location>
</feature>
<evidence type="ECO:0000256" key="1">
    <source>
        <dbReference type="ARBA" id="ARBA00001974"/>
    </source>
</evidence>
<dbReference type="InterPro" id="IPR006091">
    <property type="entry name" value="Acyl-CoA_Oxase/DH_mid-dom"/>
</dbReference>
<dbReference type="InterPro" id="IPR009100">
    <property type="entry name" value="AcylCoA_DH/oxidase_NM_dom_sf"/>
</dbReference>
<dbReference type="EC" id="1.3.1.95" evidence="10"/>
<organism evidence="10 11">
    <name type="scientific">Tritonibacter horizontis</name>
    <dbReference type="NCBI Taxonomy" id="1768241"/>
    <lineage>
        <taxon>Bacteria</taxon>
        <taxon>Pseudomonadati</taxon>
        <taxon>Pseudomonadota</taxon>
        <taxon>Alphaproteobacteria</taxon>
        <taxon>Rhodobacterales</taxon>
        <taxon>Paracoccaceae</taxon>
        <taxon>Tritonibacter</taxon>
    </lineage>
</organism>
<evidence type="ECO:0000313" key="11">
    <source>
        <dbReference type="Proteomes" id="UP000068382"/>
    </source>
</evidence>
<feature type="domain" description="Acyl-CoA dehydrogenase/oxidase C-terminal" evidence="7">
    <location>
        <begin position="239"/>
        <end position="356"/>
    </location>
</feature>
<dbReference type="Pfam" id="PF02771">
    <property type="entry name" value="Acyl-CoA_dh_N"/>
    <property type="match status" value="1"/>
</dbReference>
<dbReference type="PATRIC" id="fig|1768241.3.peg.3301"/>
<dbReference type="EMBL" id="LPUY01000080">
    <property type="protein sequence ID" value="KUP91975.1"/>
    <property type="molecule type" value="Genomic_DNA"/>
</dbReference>
<reference evidence="10 11" key="1">
    <citation type="submission" date="2015-12" db="EMBL/GenBank/DDBJ databases">
        <title>Genome sequence of the marine Rhodobacteraceae strain O3.65, Candidatus Tritonibacter horizontis.</title>
        <authorList>
            <person name="Poehlein A."/>
            <person name="Giebel H.A."/>
            <person name="Voget S."/>
            <person name="Brinkhoff T."/>
        </authorList>
    </citation>
    <scope>NUCLEOTIDE SEQUENCE [LARGE SCALE GENOMIC DNA]</scope>
    <source>
        <strain evidence="10 11">O3.65</strain>
    </source>
</reference>
<dbReference type="InterPro" id="IPR013786">
    <property type="entry name" value="AcylCoA_DH/ox_N"/>
</dbReference>
<evidence type="ECO:0000256" key="2">
    <source>
        <dbReference type="ARBA" id="ARBA00009347"/>
    </source>
</evidence>
<evidence type="ECO:0000259" key="9">
    <source>
        <dbReference type="Pfam" id="PF02771"/>
    </source>
</evidence>
<evidence type="ECO:0000313" key="10">
    <source>
        <dbReference type="EMBL" id="KUP91975.1"/>
    </source>
</evidence>
<protein>
    <submittedName>
        <fullName evidence="10">Acryloyl-CoA reductase (NADH)</fullName>
        <ecNumber evidence="10">1.3.1.95</ecNumber>
    </submittedName>
</protein>
<dbReference type="GO" id="GO:0050660">
    <property type="term" value="F:flavin adenine dinucleotide binding"/>
    <property type="evidence" value="ECO:0007669"/>
    <property type="project" value="InterPro"/>
</dbReference>
<dbReference type="PANTHER" id="PTHR43884:SF20">
    <property type="entry name" value="ACYL-COA DEHYDROGENASE FADE28"/>
    <property type="match status" value="1"/>
</dbReference>
<dbReference type="Gene3D" id="1.20.140.10">
    <property type="entry name" value="Butyryl-CoA Dehydrogenase, subunit A, domain 3"/>
    <property type="match status" value="1"/>
</dbReference>
<keyword evidence="4 6" id="KW-0274">FAD</keyword>
<dbReference type="GO" id="GO:0043958">
    <property type="term" value="F:acryloyl-CoA reductase (NADH) activity"/>
    <property type="evidence" value="ECO:0007669"/>
    <property type="project" value="UniProtKB-EC"/>
</dbReference>
<dbReference type="Gene3D" id="1.10.540.10">
    <property type="entry name" value="Acyl-CoA dehydrogenase/oxidase, N-terminal domain"/>
    <property type="match status" value="1"/>
</dbReference>
<dbReference type="GO" id="GO:0003995">
    <property type="term" value="F:acyl-CoA dehydrogenase activity"/>
    <property type="evidence" value="ECO:0007669"/>
    <property type="project" value="TreeGrafter"/>
</dbReference>
<dbReference type="SUPFAM" id="SSF56645">
    <property type="entry name" value="Acyl-CoA dehydrogenase NM domain-like"/>
    <property type="match status" value="1"/>
</dbReference>
<dbReference type="OrthoDB" id="7328575at2"/>
<comment type="similarity">
    <text evidence="2 6">Belongs to the acyl-CoA dehydrogenase family.</text>
</comment>
<dbReference type="SUPFAM" id="SSF47203">
    <property type="entry name" value="Acyl-CoA dehydrogenase C-terminal domain-like"/>
    <property type="match status" value="1"/>
</dbReference>
<feature type="domain" description="Acyl-CoA dehydrogenase/oxidase N-terminal" evidence="9">
    <location>
        <begin position="6"/>
        <end position="117"/>
    </location>
</feature>
<dbReference type="Pfam" id="PF00441">
    <property type="entry name" value="Acyl-CoA_dh_1"/>
    <property type="match status" value="1"/>
</dbReference>
<evidence type="ECO:0000256" key="6">
    <source>
        <dbReference type="RuleBase" id="RU362125"/>
    </source>
</evidence>
<dbReference type="InterPro" id="IPR046373">
    <property type="entry name" value="Acyl-CoA_Oxase/DH_mid-dom_sf"/>
</dbReference>
<dbReference type="RefSeq" id="WP_068245722.1">
    <property type="nucleotide sequence ID" value="NZ_LPUY01000080.1"/>
</dbReference>
<comment type="cofactor">
    <cofactor evidence="1 6">
        <name>FAD</name>
        <dbReference type="ChEBI" id="CHEBI:57692"/>
    </cofactor>
</comment>
<keyword evidence="5 6" id="KW-0560">Oxidoreductase</keyword>
<dbReference type="InterPro" id="IPR036250">
    <property type="entry name" value="AcylCo_DH-like_C"/>
</dbReference>
<proteinExistence type="inferred from homology"/>
<evidence type="ECO:0000259" key="7">
    <source>
        <dbReference type="Pfam" id="PF00441"/>
    </source>
</evidence>
<keyword evidence="11" id="KW-1185">Reference proteome</keyword>
<name>A0A132BUB7_9RHOB</name>
<dbReference type="CDD" id="cd00567">
    <property type="entry name" value="ACAD"/>
    <property type="match status" value="1"/>
</dbReference>
<dbReference type="InterPro" id="IPR037069">
    <property type="entry name" value="AcylCoA_DH/ox_N_sf"/>
</dbReference>
<evidence type="ECO:0000256" key="4">
    <source>
        <dbReference type="ARBA" id="ARBA00022827"/>
    </source>
</evidence>
<gene>
    <name evidence="10" type="primary">acrC_2</name>
    <name evidence="10" type="ORF">TRIHO_31580</name>
</gene>
<dbReference type="Pfam" id="PF02770">
    <property type="entry name" value="Acyl-CoA_dh_M"/>
    <property type="match status" value="1"/>
</dbReference>
<sequence length="378" mass="40095">MDFTLTEDRAMLQDMLRRFFADTYGHEKRRAVLAEGRPFDSAVWAQLAELGILGALFSEAQGGFAGAGFDIALVFEELGRAGAIEPLLSSAILGGGLVAALGTADQQALLAQVISGETRLAFAHSEPGSRYDLENVSLNAVGGDQITLTGTKTHVLGGAEAETVILSAREAGLPGDKAGISLFLVPRQAAGLRVEQHVTVDGFSAATLTLDGVTVPASARLGAAGAAFDAIEDITARATLAVCAEALGAMESAKAMTITYLKERQQFGRPIGKFQALQHRMADLLMEVEQARSAVVNLAGHLDAPRAVRERHVSATKNLIGRVGAMVAEETVQLHGGIGMTDEYALSHFTRRIVMIDHLFGDVDHHLERFIQLGLEAD</sequence>
<dbReference type="PANTHER" id="PTHR43884">
    <property type="entry name" value="ACYL-COA DEHYDROGENASE"/>
    <property type="match status" value="1"/>
</dbReference>
<comment type="caution">
    <text evidence="10">The sequence shown here is derived from an EMBL/GenBank/DDBJ whole genome shotgun (WGS) entry which is preliminary data.</text>
</comment>
<evidence type="ECO:0000256" key="5">
    <source>
        <dbReference type="ARBA" id="ARBA00023002"/>
    </source>
</evidence>